<dbReference type="GO" id="GO:0003723">
    <property type="term" value="F:RNA binding"/>
    <property type="evidence" value="ECO:0007669"/>
    <property type="project" value="UniProtKB-UniRule"/>
</dbReference>
<evidence type="ECO:0000256" key="6">
    <source>
        <dbReference type="ARBA" id="ARBA00012180"/>
    </source>
</evidence>
<evidence type="ECO:0000259" key="17">
    <source>
        <dbReference type="PROSITE" id="PS51975"/>
    </source>
</evidence>
<evidence type="ECO:0000256" key="16">
    <source>
        <dbReference type="RuleBase" id="RU003515"/>
    </source>
</evidence>
<dbReference type="GO" id="GO:0004523">
    <property type="term" value="F:RNA-DNA hybrid ribonuclease activity"/>
    <property type="evidence" value="ECO:0007669"/>
    <property type="project" value="UniProtKB-UniRule"/>
</dbReference>
<feature type="binding site" evidence="14 15">
    <location>
        <position position="121"/>
    </location>
    <ligand>
        <name>a divalent metal cation</name>
        <dbReference type="ChEBI" id="CHEBI:60240"/>
    </ligand>
</feature>
<organism evidence="18 19">
    <name type="scientific">Flavobacterium degerlachei</name>
    <dbReference type="NCBI Taxonomy" id="229203"/>
    <lineage>
        <taxon>Bacteria</taxon>
        <taxon>Pseudomonadati</taxon>
        <taxon>Bacteroidota</taxon>
        <taxon>Flavobacteriia</taxon>
        <taxon>Flavobacteriales</taxon>
        <taxon>Flavobacteriaceae</taxon>
        <taxon>Flavobacterium</taxon>
    </lineage>
</organism>
<dbReference type="GO" id="GO:0030145">
    <property type="term" value="F:manganese ion binding"/>
    <property type="evidence" value="ECO:0007669"/>
    <property type="project" value="UniProtKB-UniRule"/>
</dbReference>
<dbReference type="PANTHER" id="PTHR10954:SF18">
    <property type="entry name" value="RIBONUCLEASE HII"/>
    <property type="match status" value="1"/>
</dbReference>
<name>A0A1H2WTF4_9FLAO</name>
<evidence type="ECO:0000256" key="11">
    <source>
        <dbReference type="ARBA" id="ARBA00022759"/>
    </source>
</evidence>
<comment type="cofactor">
    <cofactor evidence="2">
        <name>Mg(2+)</name>
        <dbReference type="ChEBI" id="CHEBI:18420"/>
    </cofactor>
</comment>
<keyword evidence="8 14" id="KW-0963">Cytoplasm</keyword>
<gene>
    <name evidence="14" type="primary">rnhB</name>
    <name evidence="18" type="ORF">SAMN05444338_10552</name>
</gene>
<comment type="function">
    <text evidence="3 14 16">Endonuclease that specifically degrades the RNA of RNA-DNA hybrids.</text>
</comment>
<comment type="catalytic activity">
    <reaction evidence="1 14 15 16">
        <text>Endonucleolytic cleavage to 5'-phosphomonoester.</text>
        <dbReference type="EC" id="3.1.26.4"/>
    </reaction>
</comment>
<evidence type="ECO:0000256" key="5">
    <source>
        <dbReference type="ARBA" id="ARBA00007383"/>
    </source>
</evidence>
<evidence type="ECO:0000256" key="1">
    <source>
        <dbReference type="ARBA" id="ARBA00000077"/>
    </source>
</evidence>
<dbReference type="OrthoDB" id="9803420at2"/>
<dbReference type="Gene3D" id="3.30.420.10">
    <property type="entry name" value="Ribonuclease H-like superfamily/Ribonuclease H"/>
    <property type="match status" value="1"/>
</dbReference>
<evidence type="ECO:0000256" key="4">
    <source>
        <dbReference type="ARBA" id="ARBA00004496"/>
    </source>
</evidence>
<evidence type="ECO:0000256" key="12">
    <source>
        <dbReference type="ARBA" id="ARBA00022801"/>
    </source>
</evidence>
<evidence type="ECO:0000256" key="15">
    <source>
        <dbReference type="PROSITE-ProRule" id="PRU01319"/>
    </source>
</evidence>
<dbReference type="GO" id="GO:0032299">
    <property type="term" value="C:ribonuclease H2 complex"/>
    <property type="evidence" value="ECO:0007669"/>
    <property type="project" value="TreeGrafter"/>
</dbReference>
<dbReference type="HAMAP" id="MF_00052_B">
    <property type="entry name" value="RNase_HII_B"/>
    <property type="match status" value="1"/>
</dbReference>
<dbReference type="InterPro" id="IPR001352">
    <property type="entry name" value="RNase_HII/HIII"/>
</dbReference>
<keyword evidence="12 14" id="KW-0378">Hydrolase</keyword>
<evidence type="ECO:0000256" key="10">
    <source>
        <dbReference type="ARBA" id="ARBA00022723"/>
    </source>
</evidence>
<feature type="domain" description="RNase H type-2" evidence="17">
    <location>
        <begin position="10"/>
        <end position="232"/>
    </location>
</feature>
<dbReference type="GO" id="GO:0006298">
    <property type="term" value="P:mismatch repair"/>
    <property type="evidence" value="ECO:0007669"/>
    <property type="project" value="TreeGrafter"/>
</dbReference>
<evidence type="ECO:0000256" key="7">
    <source>
        <dbReference type="ARBA" id="ARBA00019179"/>
    </source>
</evidence>
<keyword evidence="9 14" id="KW-0540">Nuclease</keyword>
<dbReference type="InterPro" id="IPR036397">
    <property type="entry name" value="RNaseH_sf"/>
</dbReference>
<dbReference type="GO" id="GO:0043137">
    <property type="term" value="P:DNA replication, removal of RNA primer"/>
    <property type="evidence" value="ECO:0007669"/>
    <property type="project" value="TreeGrafter"/>
</dbReference>
<keyword evidence="13 14" id="KW-0464">Manganese</keyword>
<evidence type="ECO:0000313" key="18">
    <source>
        <dbReference type="EMBL" id="SDW83835.1"/>
    </source>
</evidence>
<dbReference type="Pfam" id="PF01351">
    <property type="entry name" value="RNase_HII"/>
    <property type="match status" value="1"/>
</dbReference>
<dbReference type="AlphaFoldDB" id="A0A1H2WTF4"/>
<dbReference type="PROSITE" id="PS51975">
    <property type="entry name" value="RNASE_H_2"/>
    <property type="match status" value="1"/>
</dbReference>
<dbReference type="GO" id="GO:0005737">
    <property type="term" value="C:cytoplasm"/>
    <property type="evidence" value="ECO:0007669"/>
    <property type="project" value="UniProtKB-SubCell"/>
</dbReference>
<evidence type="ECO:0000256" key="3">
    <source>
        <dbReference type="ARBA" id="ARBA00004065"/>
    </source>
</evidence>
<dbReference type="InterPro" id="IPR022898">
    <property type="entry name" value="RNase_HII"/>
</dbReference>
<dbReference type="Proteomes" id="UP000198569">
    <property type="component" value="Unassembled WGS sequence"/>
</dbReference>
<dbReference type="CDD" id="cd07182">
    <property type="entry name" value="RNase_HII_bacteria_HII_like"/>
    <property type="match status" value="1"/>
</dbReference>
<dbReference type="SUPFAM" id="SSF53098">
    <property type="entry name" value="Ribonuclease H-like"/>
    <property type="match status" value="1"/>
</dbReference>
<dbReference type="NCBIfam" id="NF000595">
    <property type="entry name" value="PRK00015.1-3"/>
    <property type="match status" value="1"/>
</dbReference>
<feature type="binding site" evidence="14 15">
    <location>
        <position position="17"/>
    </location>
    <ligand>
        <name>a divalent metal cation</name>
        <dbReference type="ChEBI" id="CHEBI:60240"/>
    </ligand>
</feature>
<evidence type="ECO:0000313" key="19">
    <source>
        <dbReference type="Proteomes" id="UP000198569"/>
    </source>
</evidence>
<evidence type="ECO:0000256" key="8">
    <source>
        <dbReference type="ARBA" id="ARBA00022490"/>
    </source>
</evidence>
<protein>
    <recommendedName>
        <fullName evidence="7 14">Ribonuclease HII</fullName>
        <shortName evidence="14">RNase HII</shortName>
        <ecNumber evidence="6 14">3.1.26.4</ecNumber>
    </recommendedName>
</protein>
<evidence type="ECO:0000256" key="2">
    <source>
        <dbReference type="ARBA" id="ARBA00001946"/>
    </source>
</evidence>
<sequence>MLQHNFSGIILETGTDEAGRGCLAGPVTAAAVTLPVFRSPKGKNKNELVYSFYELINDSKQLTEKNREKLKPIIEEIAISFAVTHLEPLVIDEINILNASIKAMQECVLQLEPQPEYIIVDGNAPFIHKNGLKNKGGKIYTAAEIEILTSIPSTSIVKGDAKFMSIAAASVLAKTYRDEYMNRIHEEYPMYNWKKNKGYPTKEHREAIRKYGVTKYHRMSFRLLPEQMKLDL</sequence>
<dbReference type="EC" id="3.1.26.4" evidence="6 14"/>
<dbReference type="InterPro" id="IPR012337">
    <property type="entry name" value="RNaseH-like_sf"/>
</dbReference>
<keyword evidence="11 14" id="KW-0255">Endonuclease</keyword>
<dbReference type="EMBL" id="FNMV01000005">
    <property type="protein sequence ID" value="SDW83835.1"/>
    <property type="molecule type" value="Genomic_DNA"/>
</dbReference>
<dbReference type="RefSeq" id="WP_091430903.1">
    <property type="nucleotide sequence ID" value="NZ_FNMV01000005.1"/>
</dbReference>
<evidence type="ECO:0000256" key="9">
    <source>
        <dbReference type="ARBA" id="ARBA00022722"/>
    </source>
</evidence>
<comment type="similarity">
    <text evidence="5 14 16">Belongs to the RNase HII family.</text>
</comment>
<keyword evidence="10 14" id="KW-0479">Metal-binding</keyword>
<feature type="binding site" evidence="14 15">
    <location>
        <position position="16"/>
    </location>
    <ligand>
        <name>a divalent metal cation</name>
        <dbReference type="ChEBI" id="CHEBI:60240"/>
    </ligand>
</feature>
<keyword evidence="19" id="KW-1185">Reference proteome</keyword>
<dbReference type="InterPro" id="IPR024567">
    <property type="entry name" value="RNase_HII/HIII_dom"/>
</dbReference>
<reference evidence="19" key="1">
    <citation type="submission" date="2016-10" db="EMBL/GenBank/DDBJ databases">
        <authorList>
            <person name="Varghese N."/>
            <person name="Submissions S."/>
        </authorList>
    </citation>
    <scope>NUCLEOTIDE SEQUENCE [LARGE SCALE GENOMIC DNA]</scope>
    <source>
        <strain evidence="19">DSM 15718</strain>
    </source>
</reference>
<proteinExistence type="inferred from homology"/>
<comment type="cofactor">
    <cofactor evidence="14 15">
        <name>Mn(2+)</name>
        <dbReference type="ChEBI" id="CHEBI:29035"/>
    </cofactor>
    <cofactor evidence="14 15">
        <name>Mg(2+)</name>
        <dbReference type="ChEBI" id="CHEBI:18420"/>
    </cofactor>
    <text evidence="14 15">Manganese or magnesium. Binds 1 divalent metal ion per monomer in the absence of substrate. May bind a second metal ion after substrate binding.</text>
</comment>
<dbReference type="STRING" id="229203.SAMN05444338_10552"/>
<evidence type="ECO:0000256" key="13">
    <source>
        <dbReference type="ARBA" id="ARBA00023211"/>
    </source>
</evidence>
<evidence type="ECO:0000256" key="14">
    <source>
        <dbReference type="HAMAP-Rule" id="MF_00052"/>
    </source>
</evidence>
<dbReference type="PANTHER" id="PTHR10954">
    <property type="entry name" value="RIBONUCLEASE H2 SUBUNIT A"/>
    <property type="match status" value="1"/>
</dbReference>
<accession>A0A1H2WTF4</accession>
<comment type="subcellular location">
    <subcellularLocation>
        <location evidence="4 14">Cytoplasm</location>
    </subcellularLocation>
</comment>